<keyword evidence="5" id="KW-1185">Reference proteome</keyword>
<proteinExistence type="predicted"/>
<dbReference type="AlphaFoldDB" id="A0A9W4JEG4"/>
<dbReference type="GO" id="GO:0016787">
    <property type="term" value="F:hydrolase activity"/>
    <property type="evidence" value="ECO:0007669"/>
    <property type="project" value="UniProtKB-KW"/>
</dbReference>
<dbReference type="Proteomes" id="UP001152649">
    <property type="component" value="Unassembled WGS sequence"/>
</dbReference>
<dbReference type="GO" id="GO:0072330">
    <property type="term" value="P:monocarboxylic acid biosynthetic process"/>
    <property type="evidence" value="ECO:0007669"/>
    <property type="project" value="UniProtKB-ARBA"/>
</dbReference>
<name>A0A9W4JEG4_9EURO</name>
<reference evidence="4" key="1">
    <citation type="submission" date="2021-07" db="EMBL/GenBank/DDBJ databases">
        <authorList>
            <person name="Branca A.L. A."/>
        </authorList>
    </citation>
    <scope>NUCLEOTIDE SEQUENCE</scope>
</reference>
<dbReference type="PANTHER" id="PTHR48070:SF6">
    <property type="entry name" value="ESTERASE OVCA2"/>
    <property type="match status" value="1"/>
</dbReference>
<evidence type="ECO:0000313" key="5">
    <source>
        <dbReference type="Proteomes" id="UP001152649"/>
    </source>
</evidence>
<dbReference type="GO" id="GO:0017000">
    <property type="term" value="P:antibiotic biosynthetic process"/>
    <property type="evidence" value="ECO:0007669"/>
    <property type="project" value="UniProtKB-ARBA"/>
</dbReference>
<dbReference type="InterPro" id="IPR029058">
    <property type="entry name" value="AB_hydrolase_fold"/>
</dbReference>
<dbReference type="Gene3D" id="3.40.50.1820">
    <property type="entry name" value="alpha/beta hydrolase"/>
    <property type="match status" value="1"/>
</dbReference>
<dbReference type="OrthoDB" id="288942at2759"/>
<dbReference type="InterPro" id="IPR050593">
    <property type="entry name" value="LovG"/>
</dbReference>
<keyword evidence="2" id="KW-1133">Transmembrane helix</keyword>
<feature type="domain" description="Serine hydrolase" evidence="3">
    <location>
        <begin position="13"/>
        <end position="227"/>
    </location>
</feature>
<accession>A0A9W4JEG4</accession>
<keyword evidence="1" id="KW-0378">Hydrolase</keyword>
<dbReference type="GO" id="GO:0005634">
    <property type="term" value="C:nucleus"/>
    <property type="evidence" value="ECO:0007669"/>
    <property type="project" value="TreeGrafter"/>
</dbReference>
<evidence type="ECO:0000256" key="1">
    <source>
        <dbReference type="ARBA" id="ARBA00022801"/>
    </source>
</evidence>
<protein>
    <recommendedName>
        <fullName evidence="3">Serine hydrolase domain-containing protein</fullName>
    </recommendedName>
</protein>
<evidence type="ECO:0000259" key="3">
    <source>
        <dbReference type="Pfam" id="PF03959"/>
    </source>
</evidence>
<evidence type="ECO:0000313" key="4">
    <source>
        <dbReference type="EMBL" id="CAG8386237.1"/>
    </source>
</evidence>
<dbReference type="SUPFAM" id="SSF53474">
    <property type="entry name" value="alpha/beta-Hydrolases"/>
    <property type="match status" value="1"/>
</dbReference>
<comment type="caution">
    <text evidence="4">The sequence shown here is derived from an EMBL/GenBank/DDBJ whole genome shotgun (WGS) entry which is preliminary data.</text>
</comment>
<dbReference type="InterPro" id="IPR005645">
    <property type="entry name" value="FSH-like_dom"/>
</dbReference>
<feature type="transmembrane region" description="Helical" evidence="2">
    <location>
        <begin position="116"/>
        <end position="136"/>
    </location>
</feature>
<keyword evidence="2" id="KW-0812">Transmembrane</keyword>
<dbReference type="PANTHER" id="PTHR48070">
    <property type="entry name" value="ESTERASE OVCA2"/>
    <property type="match status" value="1"/>
</dbReference>
<dbReference type="GO" id="GO:0019748">
    <property type="term" value="P:secondary metabolic process"/>
    <property type="evidence" value="ECO:0007669"/>
    <property type="project" value="TreeGrafter"/>
</dbReference>
<gene>
    <name evidence="4" type="ORF">PSALAMII_LOCUS6256</name>
</gene>
<keyword evidence="2" id="KW-0472">Membrane</keyword>
<dbReference type="Pfam" id="PF03959">
    <property type="entry name" value="FSH1"/>
    <property type="match status" value="1"/>
</dbReference>
<dbReference type="EMBL" id="CAJVPG010000266">
    <property type="protein sequence ID" value="CAG8386237.1"/>
    <property type="molecule type" value="Genomic_DNA"/>
</dbReference>
<sequence>MDLKEPQTPSPSCAKILMLHGHAQSGHSFRCKTHFLQETVGNILLKSIPKDQNRVPFDGFEFHYPSGLWPANPDDFNVESNHMWVWGYGDPETDRIRGLETTIEYLLHFMDIHGPFIGIMGFSTGACIGAVIASLLERRESVGNLRFDTNHPPLGFLASFCGFPLEHPAYKSLYNPKIETPTLHVMASMDVVIEERQSLRLMEFCKNSYMHYFFGTHYVPRSEDFLDVLANFFEHAFENDGVEEDEWEDLEN</sequence>
<organism evidence="4 5">
    <name type="scientific">Penicillium salamii</name>
    <dbReference type="NCBI Taxonomy" id="1612424"/>
    <lineage>
        <taxon>Eukaryota</taxon>
        <taxon>Fungi</taxon>
        <taxon>Dikarya</taxon>
        <taxon>Ascomycota</taxon>
        <taxon>Pezizomycotina</taxon>
        <taxon>Eurotiomycetes</taxon>
        <taxon>Eurotiomycetidae</taxon>
        <taxon>Eurotiales</taxon>
        <taxon>Aspergillaceae</taxon>
        <taxon>Penicillium</taxon>
    </lineage>
</organism>
<evidence type="ECO:0000256" key="2">
    <source>
        <dbReference type="SAM" id="Phobius"/>
    </source>
</evidence>
<dbReference type="GO" id="GO:0005737">
    <property type="term" value="C:cytoplasm"/>
    <property type="evidence" value="ECO:0007669"/>
    <property type="project" value="TreeGrafter"/>
</dbReference>